<keyword evidence="14" id="KW-1185">Reference proteome</keyword>
<dbReference type="PANTHER" id="PTHR21136">
    <property type="entry name" value="SNARE PROTEINS"/>
    <property type="match status" value="1"/>
</dbReference>
<evidence type="ECO:0000313" key="13">
    <source>
        <dbReference type="EMBL" id="RNE94880.1"/>
    </source>
</evidence>
<keyword evidence="4" id="KW-0653">Protein transport</keyword>
<dbReference type="InterPro" id="IPR042855">
    <property type="entry name" value="V_SNARE_CC"/>
</dbReference>
<dbReference type="SUPFAM" id="SSF58038">
    <property type="entry name" value="SNARE fusion complex"/>
    <property type="match status" value="1"/>
</dbReference>
<dbReference type="EMBL" id="MKKU01001604">
    <property type="protein sequence ID" value="RNE94880.1"/>
    <property type="molecule type" value="Genomic_DNA"/>
</dbReference>
<comment type="similarity">
    <text evidence="1">Belongs to the synaptobrevin family.</text>
</comment>
<feature type="transmembrane region" description="Helical" evidence="10">
    <location>
        <begin position="103"/>
        <end position="121"/>
    </location>
</feature>
<dbReference type="SUPFAM" id="SSF64356">
    <property type="entry name" value="SNARE-like"/>
    <property type="match status" value="1"/>
</dbReference>
<dbReference type="InterPro" id="IPR051097">
    <property type="entry name" value="Synaptobrevin-like_transport"/>
</dbReference>
<evidence type="ECO:0000256" key="8">
    <source>
        <dbReference type="PROSITE-ProRule" id="PRU00290"/>
    </source>
</evidence>
<feature type="transmembrane region" description="Helical" evidence="10">
    <location>
        <begin position="318"/>
        <end position="337"/>
    </location>
</feature>
<dbReference type="GO" id="GO:0012505">
    <property type="term" value="C:endomembrane system"/>
    <property type="evidence" value="ECO:0007669"/>
    <property type="project" value="UniProtKB-SubCell"/>
</dbReference>
<dbReference type="InterPro" id="IPR001388">
    <property type="entry name" value="Synaptobrevin-like"/>
</dbReference>
<name>A0A3R7N1P9_9TRYP</name>
<dbReference type="SMART" id="SM01270">
    <property type="entry name" value="Longin"/>
    <property type="match status" value="1"/>
</dbReference>
<dbReference type="PANTHER" id="PTHR21136:SF168">
    <property type="entry name" value="VESICLE-ASSOCIATED MEMBRANE PROTEIN 9"/>
    <property type="match status" value="1"/>
</dbReference>
<dbReference type="AlphaFoldDB" id="A0A3R7N1P9"/>
<protein>
    <submittedName>
        <fullName evidence="13">Putative vesicle-associated membrane protein</fullName>
    </submittedName>
</protein>
<dbReference type="InterPro" id="IPR010908">
    <property type="entry name" value="Longin_dom"/>
</dbReference>
<dbReference type="Gene3D" id="1.20.5.110">
    <property type="match status" value="1"/>
</dbReference>
<sequence length="338" mass="37777">GGPARPRPRKEVRHRRGPRKAGVTLCAGKGSSAGLARVSARALGRPWRWSRVSLACAGAAGGPGPGGWGANDVLHIIIIVVVGSRASLCSLPVAVLRWLRSDIVGVLFLLLRFFLLGRFFFEILEVCTRHEMAIISSFVSFQRILVAEDHVTSPMRPVVNVMLERLPSYDTKVSYQYEANVYHFLIENEIVYCCVSGNQYQNRTVFGFLMQVRDSFKSQFAGNVSRYPRSSEMTPAVCGKFRTTLADLTRTFNENPQADKIGKINEQLDSTKQVMLENLDRLIDRGERIESLCDKTEQLRDEAQGFHSNTRALKRKMLIRNIKLAIALILVLGLVGLI</sequence>
<dbReference type="GeneID" id="40323909"/>
<reference evidence="13 14" key="1">
    <citation type="journal article" date="2018" name="BMC Genomics">
        <title>Genomic comparison of Trypanosoma conorhini and Trypanosoma rangeli to Trypanosoma cruzi strains of high and low virulence.</title>
        <authorList>
            <person name="Bradwell K.R."/>
            <person name="Koparde V.N."/>
            <person name="Matveyev A.V."/>
            <person name="Serrano M.G."/>
            <person name="Alves J.M."/>
            <person name="Parikh H."/>
            <person name="Huang B."/>
            <person name="Lee V."/>
            <person name="Espinosa-Alvarez O."/>
            <person name="Ortiz P.A."/>
            <person name="Costa-Martins A.G."/>
            <person name="Teixeira M.M."/>
            <person name="Buck G.A."/>
        </authorList>
    </citation>
    <scope>NUCLEOTIDE SEQUENCE [LARGE SCALE GENOMIC DNA]</scope>
    <source>
        <strain evidence="13 14">025E</strain>
    </source>
</reference>
<feature type="transmembrane region" description="Helical" evidence="10">
    <location>
        <begin position="73"/>
        <end position="97"/>
    </location>
</feature>
<keyword evidence="2" id="KW-0813">Transport</keyword>
<keyword evidence="6 10" id="KW-0472">Membrane</keyword>
<dbReference type="PRINTS" id="PR00219">
    <property type="entry name" value="SYNAPTOBREVN"/>
</dbReference>
<evidence type="ECO:0000256" key="7">
    <source>
        <dbReference type="ARBA" id="ARBA00046280"/>
    </source>
</evidence>
<dbReference type="GO" id="GO:0016192">
    <property type="term" value="P:vesicle-mediated transport"/>
    <property type="evidence" value="ECO:0007669"/>
    <property type="project" value="InterPro"/>
</dbReference>
<dbReference type="GO" id="GO:0016020">
    <property type="term" value="C:membrane"/>
    <property type="evidence" value="ECO:0007669"/>
    <property type="project" value="InterPro"/>
</dbReference>
<evidence type="ECO:0000259" key="12">
    <source>
        <dbReference type="PROSITE" id="PS50892"/>
    </source>
</evidence>
<dbReference type="Gene3D" id="3.30.450.50">
    <property type="entry name" value="Longin domain"/>
    <property type="match status" value="1"/>
</dbReference>
<feature type="region of interest" description="Disordered" evidence="9">
    <location>
        <begin position="1"/>
        <end position="20"/>
    </location>
</feature>
<dbReference type="PROSITE" id="PS50892">
    <property type="entry name" value="V_SNARE"/>
    <property type="match status" value="1"/>
</dbReference>
<feature type="domain" description="Longin" evidence="11">
    <location>
        <begin position="115"/>
        <end position="245"/>
    </location>
</feature>
<accession>A0A3R7N1P9</accession>
<dbReference type="Pfam" id="PF00957">
    <property type="entry name" value="Synaptobrevin"/>
    <property type="match status" value="1"/>
</dbReference>
<evidence type="ECO:0000256" key="3">
    <source>
        <dbReference type="ARBA" id="ARBA00022692"/>
    </source>
</evidence>
<feature type="domain" description="V-SNARE coiled-coil homology" evidence="12">
    <location>
        <begin position="260"/>
        <end position="320"/>
    </location>
</feature>
<feature type="compositionally biased region" description="Basic residues" evidence="9">
    <location>
        <begin position="1"/>
        <end position="19"/>
    </location>
</feature>
<evidence type="ECO:0000256" key="6">
    <source>
        <dbReference type="ARBA" id="ARBA00023136"/>
    </source>
</evidence>
<proteinExistence type="inferred from homology"/>
<keyword evidence="8" id="KW-0175">Coiled coil</keyword>
<gene>
    <name evidence="13" type="ORF">Tco025E_10298</name>
</gene>
<dbReference type="RefSeq" id="XP_029222831.1">
    <property type="nucleotide sequence ID" value="XM_029377076.1"/>
</dbReference>
<dbReference type="OrthoDB" id="248747at2759"/>
<evidence type="ECO:0000256" key="9">
    <source>
        <dbReference type="SAM" id="MobiDB-lite"/>
    </source>
</evidence>
<dbReference type="CDD" id="cd14824">
    <property type="entry name" value="Longin"/>
    <property type="match status" value="1"/>
</dbReference>
<keyword evidence="5 10" id="KW-1133">Transmembrane helix</keyword>
<dbReference type="Pfam" id="PF13774">
    <property type="entry name" value="Longin"/>
    <property type="match status" value="1"/>
</dbReference>
<keyword evidence="3 10" id="KW-0812">Transmembrane</keyword>
<evidence type="ECO:0000256" key="4">
    <source>
        <dbReference type="ARBA" id="ARBA00022927"/>
    </source>
</evidence>
<dbReference type="GO" id="GO:0005737">
    <property type="term" value="C:cytoplasm"/>
    <property type="evidence" value="ECO:0007669"/>
    <property type="project" value="UniProtKB-ARBA"/>
</dbReference>
<dbReference type="GO" id="GO:0015031">
    <property type="term" value="P:protein transport"/>
    <property type="evidence" value="ECO:0007669"/>
    <property type="project" value="UniProtKB-KW"/>
</dbReference>
<evidence type="ECO:0000313" key="14">
    <source>
        <dbReference type="Proteomes" id="UP000284403"/>
    </source>
</evidence>
<feature type="non-terminal residue" evidence="13">
    <location>
        <position position="338"/>
    </location>
</feature>
<evidence type="ECO:0000256" key="5">
    <source>
        <dbReference type="ARBA" id="ARBA00022989"/>
    </source>
</evidence>
<evidence type="ECO:0000256" key="10">
    <source>
        <dbReference type="SAM" id="Phobius"/>
    </source>
</evidence>
<feature type="non-terminal residue" evidence="13">
    <location>
        <position position="1"/>
    </location>
</feature>
<evidence type="ECO:0000256" key="1">
    <source>
        <dbReference type="ARBA" id="ARBA00008025"/>
    </source>
</evidence>
<comment type="subcellular location">
    <subcellularLocation>
        <location evidence="7">Endomembrane system</location>
        <topology evidence="7">Single-pass type IV membrane protein</topology>
    </subcellularLocation>
</comment>
<evidence type="ECO:0000259" key="11">
    <source>
        <dbReference type="PROSITE" id="PS50859"/>
    </source>
</evidence>
<dbReference type="Proteomes" id="UP000284403">
    <property type="component" value="Unassembled WGS sequence"/>
</dbReference>
<organism evidence="13 14">
    <name type="scientific">Trypanosoma conorhini</name>
    <dbReference type="NCBI Taxonomy" id="83891"/>
    <lineage>
        <taxon>Eukaryota</taxon>
        <taxon>Discoba</taxon>
        <taxon>Euglenozoa</taxon>
        <taxon>Kinetoplastea</taxon>
        <taxon>Metakinetoplastina</taxon>
        <taxon>Trypanosomatida</taxon>
        <taxon>Trypanosomatidae</taxon>
        <taxon>Trypanosoma</taxon>
    </lineage>
</organism>
<dbReference type="InterPro" id="IPR011012">
    <property type="entry name" value="Longin-like_dom_sf"/>
</dbReference>
<dbReference type="CDD" id="cd15843">
    <property type="entry name" value="R-SNARE"/>
    <property type="match status" value="1"/>
</dbReference>
<evidence type="ECO:0000256" key="2">
    <source>
        <dbReference type="ARBA" id="ARBA00022448"/>
    </source>
</evidence>
<dbReference type="PROSITE" id="PS50859">
    <property type="entry name" value="LONGIN"/>
    <property type="match status" value="1"/>
</dbReference>
<comment type="caution">
    <text evidence="13">The sequence shown here is derived from an EMBL/GenBank/DDBJ whole genome shotgun (WGS) entry which is preliminary data.</text>
</comment>